<protein>
    <submittedName>
        <fullName evidence="1">Uncharacterized protein</fullName>
    </submittedName>
</protein>
<name>A0ABR5AZV8_BACBA</name>
<keyword evidence="2" id="KW-1185">Reference proteome</keyword>
<sequence>MYIFIPFVKNSSFYCFFHQRIRHELDEGRFFLKEKGGEEGVIFLC</sequence>
<evidence type="ECO:0000313" key="2">
    <source>
        <dbReference type="Proteomes" id="UP000031982"/>
    </source>
</evidence>
<comment type="caution">
    <text evidence="1">The sequence shown here is derived from an EMBL/GenBank/DDBJ whole genome shotgun (WGS) entry which is preliminary data.</text>
</comment>
<dbReference type="EMBL" id="JXLP01000001">
    <property type="protein sequence ID" value="KIL80229.1"/>
    <property type="molecule type" value="Genomic_DNA"/>
</dbReference>
<reference evidence="1 2" key="1">
    <citation type="submission" date="2015-01" db="EMBL/GenBank/DDBJ databases">
        <title>Genome Assembly of Bacillus badius MTCC 1458.</title>
        <authorList>
            <person name="Verma A."/>
            <person name="Khatri I."/>
            <person name="Mual P."/>
            <person name="Subramanian S."/>
            <person name="Krishnamurthi S."/>
        </authorList>
    </citation>
    <scope>NUCLEOTIDE SEQUENCE [LARGE SCALE GENOMIC DNA]</scope>
    <source>
        <strain evidence="1 2">MTCC 1458</strain>
    </source>
</reference>
<dbReference type="Proteomes" id="UP000031982">
    <property type="component" value="Unassembled WGS sequence"/>
</dbReference>
<gene>
    <name evidence="1" type="ORF">SD77_0077</name>
</gene>
<organism evidence="1 2">
    <name type="scientific">Bacillus badius</name>
    <dbReference type="NCBI Taxonomy" id="1455"/>
    <lineage>
        <taxon>Bacteria</taxon>
        <taxon>Bacillati</taxon>
        <taxon>Bacillota</taxon>
        <taxon>Bacilli</taxon>
        <taxon>Bacillales</taxon>
        <taxon>Bacillaceae</taxon>
        <taxon>Pseudobacillus</taxon>
    </lineage>
</organism>
<evidence type="ECO:0000313" key="1">
    <source>
        <dbReference type="EMBL" id="KIL80229.1"/>
    </source>
</evidence>
<proteinExistence type="predicted"/>
<accession>A0ABR5AZV8</accession>